<dbReference type="InterPro" id="IPR006473">
    <property type="entry name" value="Peptidase_C58_Yopt"/>
</dbReference>
<dbReference type="InterPro" id="IPR038765">
    <property type="entry name" value="Papain-like_cys_pep_sf"/>
</dbReference>
<dbReference type="GO" id="GO:0006508">
    <property type="term" value="P:proteolysis"/>
    <property type="evidence" value="ECO:0007669"/>
    <property type="project" value="UniProtKB-KW"/>
</dbReference>
<proteinExistence type="predicted"/>
<comment type="caution">
    <text evidence="5">The sequence shown here is derived from an EMBL/GenBank/DDBJ whole genome shotgun (WGS) entry which is preliminary data.</text>
</comment>
<dbReference type="SUPFAM" id="SSF54001">
    <property type="entry name" value="Cysteine proteinases"/>
    <property type="match status" value="1"/>
</dbReference>
<name>A0AAW7X6E5_9GAMM</name>
<protein>
    <submittedName>
        <fullName evidence="5">YopT-type cysteine protease domain-containing protein</fullName>
    </submittedName>
</protein>
<evidence type="ECO:0000256" key="3">
    <source>
        <dbReference type="ARBA" id="ARBA00022807"/>
    </source>
</evidence>
<reference evidence="5" key="1">
    <citation type="submission" date="2023-07" db="EMBL/GenBank/DDBJ databases">
        <title>Genome content predicts the carbon catabolic preferences of heterotrophic bacteria.</title>
        <authorList>
            <person name="Gralka M."/>
        </authorList>
    </citation>
    <scope>NUCLEOTIDE SEQUENCE</scope>
    <source>
        <strain evidence="5">I3M17_2</strain>
    </source>
</reference>
<evidence type="ECO:0000256" key="1">
    <source>
        <dbReference type="ARBA" id="ARBA00022670"/>
    </source>
</evidence>
<dbReference type="AlphaFoldDB" id="A0AAW7X6E5"/>
<dbReference type="RefSeq" id="WP_303491899.1">
    <property type="nucleotide sequence ID" value="NZ_JAUOPB010000004.1"/>
</dbReference>
<dbReference type="Pfam" id="PF03543">
    <property type="entry name" value="Peptidase_C58"/>
    <property type="match status" value="1"/>
</dbReference>
<dbReference type="Gene3D" id="3.90.70.20">
    <property type="match status" value="1"/>
</dbReference>
<dbReference type="EMBL" id="JAUOPB010000004">
    <property type="protein sequence ID" value="MDO6422083.1"/>
    <property type="molecule type" value="Genomic_DNA"/>
</dbReference>
<keyword evidence="2" id="KW-0378">Hydrolase</keyword>
<dbReference type="GO" id="GO:0004197">
    <property type="term" value="F:cysteine-type endopeptidase activity"/>
    <property type="evidence" value="ECO:0007669"/>
    <property type="project" value="InterPro"/>
</dbReference>
<evidence type="ECO:0000313" key="5">
    <source>
        <dbReference type="EMBL" id="MDO6422083.1"/>
    </source>
</evidence>
<evidence type="ECO:0000313" key="6">
    <source>
        <dbReference type="Proteomes" id="UP001169760"/>
    </source>
</evidence>
<gene>
    <name evidence="5" type="ORF">Q4521_06335</name>
</gene>
<accession>A0AAW7X6E5</accession>
<organism evidence="5 6">
    <name type="scientific">Saccharophagus degradans</name>
    <dbReference type="NCBI Taxonomy" id="86304"/>
    <lineage>
        <taxon>Bacteria</taxon>
        <taxon>Pseudomonadati</taxon>
        <taxon>Pseudomonadota</taxon>
        <taxon>Gammaproteobacteria</taxon>
        <taxon>Cellvibrionales</taxon>
        <taxon>Cellvibrionaceae</taxon>
        <taxon>Saccharophagus</taxon>
    </lineage>
</organism>
<evidence type="ECO:0000256" key="2">
    <source>
        <dbReference type="ARBA" id="ARBA00022801"/>
    </source>
</evidence>
<feature type="domain" description="Peptidase C58 YopT-type" evidence="4">
    <location>
        <begin position="18"/>
        <end position="168"/>
    </location>
</feature>
<evidence type="ECO:0000259" key="4">
    <source>
        <dbReference type="Pfam" id="PF03543"/>
    </source>
</evidence>
<sequence length="203" mass="22612">MNKTIHFRQSELIEATGRQNPGGICLGLTVQWLAAISKGFTGEEQRFWDDLNSSKANNEKAPLLGMGYAKEAIQFQNEYGANNNGIGSSNYARKVLKDHELKIESAQDVRDYNALALRDIAHKVLTQNGRYTLLLFKGDEGAHAIGIYRKYSLYGKSEDIAVFDSNQGKWEAAGEGDTVEAIASVMYLYRGWSNIQYSLEAFA</sequence>
<keyword evidence="3" id="KW-0788">Thiol protease</keyword>
<dbReference type="Proteomes" id="UP001169760">
    <property type="component" value="Unassembled WGS sequence"/>
</dbReference>
<keyword evidence="1 5" id="KW-0645">Protease</keyword>